<dbReference type="InterPro" id="IPR018564">
    <property type="entry name" value="Repl_chkpnt_MRC1_dom"/>
</dbReference>
<feature type="compositionally biased region" description="Basic and acidic residues" evidence="1">
    <location>
        <begin position="83"/>
        <end position="92"/>
    </location>
</feature>
<feature type="compositionally biased region" description="Polar residues" evidence="1">
    <location>
        <begin position="48"/>
        <end position="60"/>
    </location>
</feature>
<feature type="compositionally biased region" description="Basic residues" evidence="1">
    <location>
        <begin position="1208"/>
        <end position="1218"/>
    </location>
</feature>
<protein>
    <recommendedName>
        <fullName evidence="2">DNA replication checkpoint mediator MRC1 domain-containing protein</fullName>
    </recommendedName>
</protein>
<reference evidence="3" key="1">
    <citation type="submission" date="2020-07" db="EMBL/GenBank/DDBJ databases">
        <authorList>
            <person name="Nieuwenhuis M."/>
            <person name="Van De Peppel L.J.J."/>
        </authorList>
    </citation>
    <scope>NUCLEOTIDE SEQUENCE</scope>
    <source>
        <strain evidence="3">AP01</strain>
        <tissue evidence="3">Mycelium</tissue>
    </source>
</reference>
<feature type="compositionally biased region" description="Acidic residues" evidence="1">
    <location>
        <begin position="1193"/>
        <end position="1203"/>
    </location>
</feature>
<feature type="compositionally biased region" description="Polar residues" evidence="1">
    <location>
        <begin position="138"/>
        <end position="153"/>
    </location>
</feature>
<feature type="compositionally biased region" description="Polar residues" evidence="1">
    <location>
        <begin position="212"/>
        <end position="242"/>
    </location>
</feature>
<feature type="region of interest" description="Disordered" evidence="1">
    <location>
        <begin position="1"/>
        <end position="97"/>
    </location>
</feature>
<feature type="domain" description="DNA replication checkpoint mediator MRC1" evidence="2">
    <location>
        <begin position="1095"/>
        <end position="1238"/>
    </location>
</feature>
<feature type="compositionally biased region" description="Acidic residues" evidence="1">
    <location>
        <begin position="1102"/>
        <end position="1114"/>
    </location>
</feature>
<keyword evidence="4" id="KW-1185">Reference proteome</keyword>
<feature type="region of interest" description="Disordered" evidence="1">
    <location>
        <begin position="171"/>
        <end position="301"/>
    </location>
</feature>
<feature type="region of interest" description="Disordered" evidence="1">
    <location>
        <begin position="550"/>
        <end position="773"/>
    </location>
</feature>
<evidence type="ECO:0000313" key="3">
    <source>
        <dbReference type="EMBL" id="KAG5644947.1"/>
    </source>
</evidence>
<feature type="compositionally biased region" description="Polar residues" evidence="1">
    <location>
        <begin position="1"/>
        <end position="21"/>
    </location>
</feature>
<feature type="region of interest" description="Disordered" evidence="1">
    <location>
        <begin position="113"/>
        <end position="159"/>
    </location>
</feature>
<comment type="caution">
    <text evidence="3">The sequence shown here is derived from an EMBL/GenBank/DDBJ whole genome shotgun (WGS) entry which is preliminary data.</text>
</comment>
<feature type="compositionally biased region" description="Basic and acidic residues" evidence="1">
    <location>
        <begin position="550"/>
        <end position="565"/>
    </location>
</feature>
<evidence type="ECO:0000313" key="4">
    <source>
        <dbReference type="Proteomes" id="UP000775547"/>
    </source>
</evidence>
<feature type="region of interest" description="Disordered" evidence="1">
    <location>
        <begin position="336"/>
        <end position="486"/>
    </location>
</feature>
<reference evidence="3" key="2">
    <citation type="submission" date="2021-10" db="EMBL/GenBank/DDBJ databases">
        <title>Phylogenomics reveals ancestral predisposition of the termite-cultivated fungus Termitomyces towards a domesticated lifestyle.</title>
        <authorList>
            <person name="Auxier B."/>
            <person name="Grum-Grzhimaylo A."/>
            <person name="Cardenas M.E."/>
            <person name="Lodge J.D."/>
            <person name="Laessoe T."/>
            <person name="Pedersen O."/>
            <person name="Smith M.E."/>
            <person name="Kuyper T.W."/>
            <person name="Franco-Molano E.A."/>
            <person name="Baroni T.J."/>
            <person name="Aanen D.K."/>
        </authorList>
    </citation>
    <scope>NUCLEOTIDE SEQUENCE</scope>
    <source>
        <strain evidence="3">AP01</strain>
        <tissue evidence="3">Mycelium</tissue>
    </source>
</reference>
<feature type="compositionally biased region" description="Basic and acidic residues" evidence="1">
    <location>
        <begin position="1361"/>
        <end position="1375"/>
    </location>
</feature>
<feature type="compositionally biased region" description="Polar residues" evidence="1">
    <location>
        <begin position="1404"/>
        <end position="1413"/>
    </location>
</feature>
<feature type="compositionally biased region" description="Basic and acidic residues" evidence="1">
    <location>
        <begin position="199"/>
        <end position="211"/>
    </location>
</feature>
<feature type="compositionally biased region" description="Polar residues" evidence="1">
    <location>
        <begin position="618"/>
        <end position="628"/>
    </location>
</feature>
<feature type="region of interest" description="Disordered" evidence="1">
    <location>
        <begin position="1318"/>
        <end position="1440"/>
    </location>
</feature>
<feature type="region of interest" description="Disordered" evidence="1">
    <location>
        <begin position="991"/>
        <end position="1137"/>
    </location>
</feature>
<accession>A0A9P7GD06</accession>
<feature type="region of interest" description="Disordered" evidence="1">
    <location>
        <begin position="1250"/>
        <end position="1280"/>
    </location>
</feature>
<feature type="compositionally biased region" description="Basic and acidic residues" evidence="1">
    <location>
        <begin position="463"/>
        <end position="483"/>
    </location>
</feature>
<organism evidence="3 4">
    <name type="scientific">Asterophora parasitica</name>
    <dbReference type="NCBI Taxonomy" id="117018"/>
    <lineage>
        <taxon>Eukaryota</taxon>
        <taxon>Fungi</taxon>
        <taxon>Dikarya</taxon>
        <taxon>Basidiomycota</taxon>
        <taxon>Agaricomycotina</taxon>
        <taxon>Agaricomycetes</taxon>
        <taxon>Agaricomycetidae</taxon>
        <taxon>Agaricales</taxon>
        <taxon>Tricholomatineae</taxon>
        <taxon>Lyophyllaceae</taxon>
        <taxon>Asterophora</taxon>
    </lineage>
</organism>
<feature type="compositionally biased region" description="Low complexity" evidence="1">
    <location>
        <begin position="1052"/>
        <end position="1071"/>
    </location>
</feature>
<evidence type="ECO:0000256" key="1">
    <source>
        <dbReference type="SAM" id="MobiDB-lite"/>
    </source>
</evidence>
<dbReference type="Pfam" id="PF09444">
    <property type="entry name" value="MRC1"/>
    <property type="match status" value="1"/>
</dbReference>
<feature type="compositionally biased region" description="Low complexity" evidence="1">
    <location>
        <begin position="173"/>
        <end position="191"/>
    </location>
</feature>
<feature type="compositionally biased region" description="Low complexity" evidence="1">
    <location>
        <begin position="268"/>
        <end position="277"/>
    </location>
</feature>
<feature type="region of interest" description="Disordered" evidence="1">
    <location>
        <begin position="787"/>
        <end position="846"/>
    </location>
</feature>
<dbReference type="EMBL" id="JABCKV010000054">
    <property type="protein sequence ID" value="KAG5644947.1"/>
    <property type="molecule type" value="Genomic_DNA"/>
</dbReference>
<feature type="region of interest" description="Disordered" evidence="1">
    <location>
        <begin position="1177"/>
        <end position="1223"/>
    </location>
</feature>
<feature type="compositionally biased region" description="Acidic residues" evidence="1">
    <location>
        <begin position="629"/>
        <end position="645"/>
    </location>
</feature>
<dbReference type="OrthoDB" id="3361281at2759"/>
<feature type="compositionally biased region" description="Basic and acidic residues" evidence="1">
    <location>
        <begin position="748"/>
        <end position="763"/>
    </location>
</feature>
<dbReference type="Proteomes" id="UP000775547">
    <property type="component" value="Unassembled WGS sequence"/>
</dbReference>
<feature type="compositionally biased region" description="Basic and acidic residues" evidence="1">
    <location>
        <begin position="412"/>
        <end position="430"/>
    </location>
</feature>
<proteinExistence type="predicted"/>
<evidence type="ECO:0000259" key="2">
    <source>
        <dbReference type="Pfam" id="PF09444"/>
    </source>
</evidence>
<name>A0A9P7GD06_9AGAR</name>
<gene>
    <name evidence="3" type="ORF">DXG03_007412</name>
</gene>
<feature type="compositionally biased region" description="Acidic residues" evidence="1">
    <location>
        <begin position="595"/>
        <end position="608"/>
    </location>
</feature>
<feature type="compositionally biased region" description="Acidic residues" evidence="1">
    <location>
        <begin position="1125"/>
        <end position="1134"/>
    </location>
</feature>
<feature type="compositionally biased region" description="Basic residues" evidence="1">
    <location>
        <begin position="243"/>
        <end position="252"/>
    </location>
</feature>
<feature type="compositionally biased region" description="Basic and acidic residues" evidence="1">
    <location>
        <begin position="290"/>
        <end position="299"/>
    </location>
</feature>
<feature type="compositionally biased region" description="Basic and acidic residues" evidence="1">
    <location>
        <begin position="1080"/>
        <end position="1090"/>
    </location>
</feature>
<sequence>MPVSADSSFVPDSTSGISPVSTPAVKRAARTYGRPRHVEPTPGDDSDTSLIHSAKSSGSRISIYRTGPPDMDEEIPQSSDPLSDGREDDGHKAPFAFSWRDKLKEIDDRDDFDMDMTVTGEEQDASSSRVESDDELQRPSQTKKTTQLPTSPADSGIDALAEQVFGGSLSTLTASSVSPQKSQSSPQPTISTRRRKNRTIRDSDSEDDNTKESSATSPSSFHAPASQSTPPTSQGDMPTNSKRGSKGKTKPPTRRDVAPLLFSEDPVSSSTSKSAKASSKDKRKKIKPPTKQELRDTARNRIRIAAEQEVSIPRTEAQSHLSLHSFFLKLQNAASQPPVETDADPIEPFSDPVSGSPYTHVAPAAPTSYQIDGSPPNSPKYEKILQRTLDSFPASDDDEEDLPELGAVLANEKTERDRAKRDQNLKELKLRALAATSRGHQDSSDSDDDLQVTHASQNPQVAVKEEADERKSGRKKLVSEGRKRQLNLGGIGLAKQKAMQTPTKVDDLQVLKGTGLRKGKTIARPTTQIELNRVLAARVEAASLKITKEKQEQWRRRGGKVKDAEGGTSSSVHDASTLYAAKGLKLPPGRSAVMDVDEEGEEEGDEDWVPGAEERGSASPSPSAVNSGNEEDVEHDQVAFEEEDITMVNDTSPTATQDEDTVARLPKFRRPTVKHIVESDSEGENDENSAPVWTPSTLASPRFPPSPLGAHGNDDNAQRQPHSKLSPLSRRRSLSSMDYQTEDEGDKENEKSRMWDRGDDKENQAVVRHSVGVPFGSRQASLFGLEVGPSRGLSMSPASDGRQDVVDEDSDEEKNRRLLMDDPFASSSRSAERPTSFEARLKQASPVSVSLTPSLTPFIGGSKTPSFSQFLDDEPASVLAPAPLQGSFSDLFEYGTERPKAAPLKRTVSGSFSGPVSPRTNFAGTSFENDLSLTQDISLQPAFQVSGNLLRKADQIFEKEQEYVLEAANKKPQAEPELYVNDHGFLTQTRPDVCSPEVYRPPTPMQDAVFPPSEPQASSVRRPLRTISLADELDFESESPAPLHRLRKRGATPTSPLLRSSRTSISPSPSLKRPATAFDVMKRAAKDRTDKPKRKLERSEFIEQEAQESDEDDMFGFGPKKNGGEDEEDGEDLDQPLASLVDDNHMDEEAVAAQLVMEKYKEQEQADDLELEKLHQAAVHGEFRKKRRKGGIDMDDSDDDSEDETNRRIRQNMHKKQRIDRDNIKALGEHEETKSFFAVYENDLAADGADFSYLEETQPQDVDMANEEEDGEERPRETVSVAEIVQRARELARQPQDVDGEPLDPHDVNWIDVESDEETLRVKPVKNAKKQPVARPRGIDLTEIDGTTDMPPPKSLMEGGSIDRMKSWAKVEGRSRQNGTTGRSVGGAAVTGHKAKSGGGSLRNAASSASSKPTEQRRPVKAQPSLLASVAAERRTTRFA</sequence>